<dbReference type="PANTHER" id="PTHR23501:SF198">
    <property type="entry name" value="AZOLE RESISTANCE PROTEIN 1-RELATED"/>
    <property type="match status" value="1"/>
</dbReference>
<dbReference type="PRINTS" id="PR01036">
    <property type="entry name" value="TCRTETB"/>
</dbReference>
<keyword evidence="5" id="KW-0325">Glycoprotein</keyword>
<dbReference type="PANTHER" id="PTHR23501">
    <property type="entry name" value="MAJOR FACILITATOR SUPERFAMILY"/>
    <property type="match status" value="1"/>
</dbReference>
<feature type="transmembrane region" description="Helical" evidence="7">
    <location>
        <begin position="473"/>
        <end position="493"/>
    </location>
</feature>
<keyword evidence="2 7" id="KW-0812">Transmembrane</keyword>
<feature type="region of interest" description="Disordered" evidence="6">
    <location>
        <begin position="274"/>
        <end position="303"/>
    </location>
</feature>
<feature type="transmembrane region" description="Helical" evidence="7">
    <location>
        <begin position="658"/>
        <end position="677"/>
    </location>
</feature>
<keyword evidence="4 7" id="KW-0472">Membrane</keyword>
<feature type="transmembrane region" description="Helical" evidence="7">
    <location>
        <begin position="632"/>
        <end position="652"/>
    </location>
</feature>
<evidence type="ECO:0000313" key="9">
    <source>
        <dbReference type="EMBL" id="KAK7423086.1"/>
    </source>
</evidence>
<feature type="transmembrane region" description="Helical" evidence="7">
    <location>
        <begin position="385"/>
        <end position="404"/>
    </location>
</feature>
<dbReference type="Gene3D" id="1.20.1250.20">
    <property type="entry name" value="MFS general substrate transporter like domains"/>
    <property type="match status" value="1"/>
</dbReference>
<dbReference type="EMBL" id="JAZAVK010000102">
    <property type="protein sequence ID" value="KAK7423086.1"/>
    <property type="molecule type" value="Genomic_DNA"/>
</dbReference>
<reference evidence="9 10" key="1">
    <citation type="journal article" date="2025" name="Microbiol. Resour. Announc.">
        <title>Draft genome sequences for Neonectria magnoliae and Neonectria punicea, canker pathogens of Liriodendron tulipifera and Acer saccharum in West Virginia.</title>
        <authorList>
            <person name="Petronek H.M."/>
            <person name="Kasson M.T."/>
            <person name="Metheny A.M."/>
            <person name="Stauder C.M."/>
            <person name="Lovett B."/>
            <person name="Lynch S.C."/>
            <person name="Garnas J.R."/>
            <person name="Kasson L.R."/>
            <person name="Stajich J.E."/>
        </authorList>
    </citation>
    <scope>NUCLEOTIDE SEQUENCE [LARGE SCALE GENOMIC DNA]</scope>
    <source>
        <strain evidence="9 10">NRRL 64651</strain>
    </source>
</reference>
<dbReference type="InterPro" id="IPR020846">
    <property type="entry name" value="MFS_dom"/>
</dbReference>
<dbReference type="Pfam" id="PF07690">
    <property type="entry name" value="MFS_1"/>
    <property type="match status" value="1"/>
</dbReference>
<evidence type="ECO:0000256" key="5">
    <source>
        <dbReference type="ARBA" id="ARBA00023180"/>
    </source>
</evidence>
<feature type="transmembrane region" description="Helical" evidence="7">
    <location>
        <begin position="355"/>
        <end position="373"/>
    </location>
</feature>
<evidence type="ECO:0000259" key="8">
    <source>
        <dbReference type="PROSITE" id="PS50850"/>
    </source>
</evidence>
<dbReference type="CDD" id="cd17502">
    <property type="entry name" value="MFS_Azr1_MDR_like"/>
    <property type="match status" value="1"/>
</dbReference>
<keyword evidence="10" id="KW-1185">Reference proteome</keyword>
<dbReference type="SUPFAM" id="SSF103473">
    <property type="entry name" value="MFS general substrate transporter"/>
    <property type="match status" value="1"/>
</dbReference>
<feature type="transmembrane region" description="Helical" evidence="7">
    <location>
        <begin position="554"/>
        <end position="574"/>
    </location>
</feature>
<dbReference type="Proteomes" id="UP001498421">
    <property type="component" value="Unassembled WGS sequence"/>
</dbReference>
<feature type="transmembrane region" description="Helical" evidence="7">
    <location>
        <begin position="318"/>
        <end position="343"/>
    </location>
</feature>
<sequence length="837" mass="89642">MAESKKRYAFPGFAAVSDQVFVRDGEDLNGKPLPPKQPRVVIIYAWGDAIPKHLAKYADGFRELFPHAKQIAVLSPIFQTMRLNLDQRTEKMLPVVKAAFPPASQDSTDPDEDSVLVHVMSNTGGINYAATLNAYKQYLNRPLPHRLSILDSTPGSVVLTRENLQRWSYAMALGTAGWFPWPFIVTQCIWGVFLCANRFIEHIIGRESAPLFSVRAMVNEELKQKTVKTLFLYSKEDQLISWSDIETNIADSILEEKDPPLALDSMVLNDTTPGTTGVEAMPTVRSTGPGGGDRTDDATTDAQQPGAVTGVSSLAGRALIIVSLGVAAFLCALDATIVATLMPTLADEFNSVTNVGWYGSVYLLVTGATQPLLGKLYTMFNPKTIFVACIGLLGGGSLICALAMSSPMFIGGRAMAGLGGAGILSGALIITAIIIPLHQRAVYTGIIGALECVALAVGPVIGGAIAGSIGWQWCFWINLPIGAALSAALLFFFNPPMPSSPASSASEQGYFRALWEVLRKLDLIGATAITGSLFCLSLALQWGGTEYAWNDGRIIALLVVFAISFACVGVHHYFAGENAIFPIRLLRNKAFVASLFNAFCFGSGQYAILYYLPTWFQAVRGESAIDAGVRMLPLAVAIIGASVTAGIGILFVGYLPPFVMTATALAAIGSGLMHTVAPTMSQAQVIGFQILYGSGTSIGVQQSFIGAQAALKGSEVAYATSAVMLANSMGGVISICISQNVFMAEIVALARVLRTVDRDTLERGFESVRKILSPEELEIAIQGYNRGVQDVFLVAIIFCCATALSWPFLSWASVKPKGRRHQEDVCRQEADSSPEPL</sequence>
<keyword evidence="3 7" id="KW-1133">Transmembrane helix</keyword>
<evidence type="ECO:0000256" key="7">
    <source>
        <dbReference type="SAM" id="Phobius"/>
    </source>
</evidence>
<name>A0ABR1HPI9_9HYPO</name>
<evidence type="ECO:0000256" key="6">
    <source>
        <dbReference type="SAM" id="MobiDB-lite"/>
    </source>
</evidence>
<proteinExistence type="predicted"/>
<feature type="transmembrane region" description="Helical" evidence="7">
    <location>
        <begin position="791"/>
        <end position="809"/>
    </location>
</feature>
<comment type="subcellular location">
    <subcellularLocation>
        <location evidence="1">Membrane</location>
        <topology evidence="1">Multi-pass membrane protein</topology>
    </subcellularLocation>
</comment>
<dbReference type="InterPro" id="IPR036259">
    <property type="entry name" value="MFS_trans_sf"/>
</dbReference>
<feature type="transmembrane region" description="Helical" evidence="7">
    <location>
        <begin position="441"/>
        <end position="466"/>
    </location>
</feature>
<evidence type="ECO:0000256" key="2">
    <source>
        <dbReference type="ARBA" id="ARBA00022692"/>
    </source>
</evidence>
<evidence type="ECO:0000313" key="10">
    <source>
        <dbReference type="Proteomes" id="UP001498421"/>
    </source>
</evidence>
<gene>
    <name evidence="9" type="ORF">QQZ08_009253</name>
</gene>
<protein>
    <recommendedName>
        <fullName evidence="8">Major facilitator superfamily (MFS) profile domain-containing protein</fullName>
    </recommendedName>
</protein>
<dbReference type="InterPro" id="IPR011701">
    <property type="entry name" value="MFS"/>
</dbReference>
<comment type="caution">
    <text evidence="9">The sequence shown here is derived from an EMBL/GenBank/DDBJ whole genome shotgun (WGS) entry which is preliminary data.</text>
</comment>
<feature type="domain" description="Major facilitator superfamily (MFS) profile" evidence="8">
    <location>
        <begin position="320"/>
        <end position="762"/>
    </location>
</feature>
<feature type="transmembrane region" description="Helical" evidence="7">
    <location>
        <begin position="416"/>
        <end position="435"/>
    </location>
</feature>
<dbReference type="Pfam" id="PF05705">
    <property type="entry name" value="DUF829"/>
    <property type="match status" value="1"/>
</dbReference>
<accession>A0ABR1HPI9</accession>
<dbReference type="PROSITE" id="PS50850">
    <property type="entry name" value="MFS"/>
    <property type="match status" value="1"/>
</dbReference>
<dbReference type="InterPro" id="IPR008547">
    <property type="entry name" value="DUF829_TMEM53"/>
</dbReference>
<evidence type="ECO:0000256" key="3">
    <source>
        <dbReference type="ARBA" id="ARBA00022989"/>
    </source>
</evidence>
<organism evidence="9 10">
    <name type="scientific">Neonectria magnoliae</name>
    <dbReference type="NCBI Taxonomy" id="2732573"/>
    <lineage>
        <taxon>Eukaryota</taxon>
        <taxon>Fungi</taxon>
        <taxon>Dikarya</taxon>
        <taxon>Ascomycota</taxon>
        <taxon>Pezizomycotina</taxon>
        <taxon>Sordariomycetes</taxon>
        <taxon>Hypocreomycetidae</taxon>
        <taxon>Hypocreales</taxon>
        <taxon>Nectriaceae</taxon>
        <taxon>Neonectria</taxon>
    </lineage>
</organism>
<evidence type="ECO:0000256" key="4">
    <source>
        <dbReference type="ARBA" id="ARBA00023136"/>
    </source>
</evidence>
<evidence type="ECO:0000256" key="1">
    <source>
        <dbReference type="ARBA" id="ARBA00004141"/>
    </source>
</evidence>
<feature type="transmembrane region" description="Helical" evidence="7">
    <location>
        <begin position="523"/>
        <end position="542"/>
    </location>
</feature>
<feature type="transmembrane region" description="Helical" evidence="7">
    <location>
        <begin position="594"/>
        <end position="612"/>
    </location>
</feature>